<keyword evidence="7" id="KW-0645">Protease</keyword>
<dbReference type="GO" id="GO:0004252">
    <property type="term" value="F:serine-type endopeptidase activity"/>
    <property type="evidence" value="ECO:0007669"/>
    <property type="project" value="InterPro"/>
</dbReference>
<dbReference type="GO" id="GO:0004177">
    <property type="term" value="F:aminopeptidase activity"/>
    <property type="evidence" value="ECO:0007669"/>
    <property type="project" value="UniProtKB-KW"/>
</dbReference>
<dbReference type="Proteomes" id="UP000184693">
    <property type="component" value="Unassembled WGS sequence"/>
</dbReference>
<gene>
    <name evidence="7" type="ORF">SAMN05444168_5449</name>
</gene>
<evidence type="ECO:0000256" key="2">
    <source>
        <dbReference type="ARBA" id="ARBA00022990"/>
    </source>
</evidence>
<comment type="function">
    <text evidence="5">This enzyme catalyzes the hydrolysis of the N-terminal peptide bond of an N-acetylated peptide to generate an N-acetylated amino acid and a peptide with a free N-terminus. It preferentially cleaves off Ac-Ala, Ac-Met and Ac-Ser. Also, involved in the degradation of oxidized and glycated proteins.</text>
</comment>
<evidence type="ECO:0000259" key="6">
    <source>
        <dbReference type="Pfam" id="PF00326"/>
    </source>
</evidence>
<dbReference type="AlphaFoldDB" id="A0A1N6JZ82"/>
<dbReference type="InterPro" id="IPR001375">
    <property type="entry name" value="Peptidase_S9_cat"/>
</dbReference>
<evidence type="ECO:0000256" key="5">
    <source>
        <dbReference type="ARBA" id="ARBA00045885"/>
    </source>
</evidence>
<dbReference type="OrthoDB" id="4269629at2"/>
<accession>A0A1N6JZ82</accession>
<dbReference type="InterPro" id="IPR029058">
    <property type="entry name" value="AB_hydrolase_fold"/>
</dbReference>
<dbReference type="SUPFAM" id="SSF53474">
    <property type="entry name" value="alpha/beta-Hydrolases"/>
    <property type="match status" value="1"/>
</dbReference>
<dbReference type="SUPFAM" id="SSF82171">
    <property type="entry name" value="DPP6 N-terminal domain-like"/>
    <property type="match status" value="1"/>
</dbReference>
<dbReference type="PANTHER" id="PTHR43056:SF5">
    <property type="entry name" value="PEPTIDASE S9 PROLYL OLIGOPEPTIDASE CATALYTIC DOMAIN-CONTAINING PROTEIN"/>
    <property type="match status" value="1"/>
</dbReference>
<dbReference type="RefSeq" id="WP_074267431.1">
    <property type="nucleotide sequence ID" value="NZ_FSRM01000002.1"/>
</dbReference>
<keyword evidence="7" id="KW-0031">Aminopeptidase</keyword>
<dbReference type="GO" id="GO:0006508">
    <property type="term" value="P:proteolysis"/>
    <property type="evidence" value="ECO:0007669"/>
    <property type="project" value="InterPro"/>
</dbReference>
<sequence>MNFTESSSSPKAASPIYAAFGSWKSPITAALVVGESIRLGQPRIGADGIYWTEGRPQEKGRNALVRLRADGEVEDLIAAPFDAATRAHEYGGGSFAVTAAGVFFSNFKDQQVYTLDASGQPKAVTQTEGLRYADLIADPARGRLIGVCEDHRQGGHEPVNTLVSIDLATGKATVIADGHDFFSSPCISPDGTRLAWLSWDHPNMPWDGTELWVAEIAADGALGTPRRAAGSNSESLFQPAWSPAGDLHVVSDRSGWWNLYRVRGASSVVPDVNASDDTLEALRPMDAEFGKPQWVFGMSTYGFTDDGRIACLYEQNGITHLAVYDPSTGAFDEIPTPYSTMRDLQVDAQRVAFVGSSPTAGEAIVELDLGTRTSRIVRKSDRAEVDAHYVSIAEPIRFPTEGGLHAHAFFYAPTNPDFNGPDGTLPPLIVIAHGGPTSATHSGFKWQIQYWTSRGFGVVDVNYGGSSGHGRAYRQRLNGQWGIVDINDAINAARYLIGQKRVNENALAVRGGSAGGYLVLCALAFHDFFKAGTSYYGVADLEALMQDTHKFESRYMIRLVGPYPEERALYQARSPIHFVDRMSSAMILFQGADDKVVPPNQAESIYQAVRAKGLPVAHVLYQGEGHGFKRAENITHSLEAELYFYGKVFGFEPADKIEPVAIDNI</sequence>
<dbReference type="InterPro" id="IPR002471">
    <property type="entry name" value="Pept_S9_AS"/>
</dbReference>
<organism evidence="7 8">
    <name type="scientific">Paraburkholderia phenazinium</name>
    <dbReference type="NCBI Taxonomy" id="60549"/>
    <lineage>
        <taxon>Bacteria</taxon>
        <taxon>Pseudomonadati</taxon>
        <taxon>Pseudomonadota</taxon>
        <taxon>Betaproteobacteria</taxon>
        <taxon>Burkholderiales</taxon>
        <taxon>Burkholderiaceae</taxon>
        <taxon>Paraburkholderia</taxon>
    </lineage>
</organism>
<reference evidence="7 8" key="1">
    <citation type="submission" date="2016-11" db="EMBL/GenBank/DDBJ databases">
        <authorList>
            <person name="Jaros S."/>
            <person name="Januszkiewicz K."/>
            <person name="Wedrychowicz H."/>
        </authorList>
    </citation>
    <scope>NUCLEOTIDE SEQUENCE [LARGE SCALE GENOMIC DNA]</scope>
    <source>
        <strain evidence="7 8">GAS86</strain>
    </source>
</reference>
<dbReference type="Gene3D" id="2.120.10.30">
    <property type="entry name" value="TolB, C-terminal domain"/>
    <property type="match status" value="1"/>
</dbReference>
<dbReference type="InterPro" id="IPR011042">
    <property type="entry name" value="6-blade_b-propeller_TolB-like"/>
</dbReference>
<protein>
    <recommendedName>
        <fullName evidence="4">Acyl-peptide hydrolase</fullName>
    </recommendedName>
    <alternativeName>
        <fullName evidence="3">Acylaminoacyl-peptidase</fullName>
    </alternativeName>
</protein>
<evidence type="ECO:0000256" key="4">
    <source>
        <dbReference type="ARBA" id="ARBA00032596"/>
    </source>
</evidence>
<dbReference type="PROSITE" id="PS00708">
    <property type="entry name" value="PRO_ENDOPEP_SER"/>
    <property type="match status" value="1"/>
</dbReference>
<evidence type="ECO:0000256" key="1">
    <source>
        <dbReference type="ARBA" id="ARBA00022801"/>
    </source>
</evidence>
<name>A0A1N6JZ82_9BURK</name>
<keyword evidence="2" id="KW-0007">Acetylation</keyword>
<dbReference type="Gene3D" id="3.40.50.1820">
    <property type="entry name" value="alpha/beta hydrolase"/>
    <property type="match status" value="1"/>
</dbReference>
<proteinExistence type="predicted"/>
<keyword evidence="1" id="KW-0378">Hydrolase</keyword>
<evidence type="ECO:0000256" key="3">
    <source>
        <dbReference type="ARBA" id="ARBA00032284"/>
    </source>
</evidence>
<dbReference type="Pfam" id="PF00326">
    <property type="entry name" value="Peptidase_S9"/>
    <property type="match status" value="1"/>
</dbReference>
<dbReference type="InterPro" id="IPR050585">
    <property type="entry name" value="Xaa-Pro_dipeptidyl-ppase/CocE"/>
</dbReference>
<dbReference type="EMBL" id="FSRM01000002">
    <property type="protein sequence ID" value="SIO49366.1"/>
    <property type="molecule type" value="Genomic_DNA"/>
</dbReference>
<feature type="domain" description="Peptidase S9 prolyl oligopeptidase catalytic" evidence="6">
    <location>
        <begin position="444"/>
        <end position="650"/>
    </location>
</feature>
<dbReference type="PANTHER" id="PTHR43056">
    <property type="entry name" value="PEPTIDASE S9 PROLYL OLIGOPEPTIDASE"/>
    <property type="match status" value="1"/>
</dbReference>
<evidence type="ECO:0000313" key="8">
    <source>
        <dbReference type="Proteomes" id="UP000184693"/>
    </source>
</evidence>
<evidence type="ECO:0000313" key="7">
    <source>
        <dbReference type="EMBL" id="SIO49366.1"/>
    </source>
</evidence>